<dbReference type="FunFam" id="3.90.1570.40:FF:000001">
    <property type="entry name" value="Pre-mRNA-processing-splicing factor 8"/>
    <property type="match status" value="1"/>
</dbReference>
<organism evidence="8 9">
    <name type="scientific">Lepeophtheirus salmonis</name>
    <name type="common">Salmon louse</name>
    <name type="synonym">Caligus salmonis</name>
    <dbReference type="NCBI Taxonomy" id="72036"/>
    <lineage>
        <taxon>Eukaryota</taxon>
        <taxon>Metazoa</taxon>
        <taxon>Ecdysozoa</taxon>
        <taxon>Arthropoda</taxon>
        <taxon>Crustacea</taxon>
        <taxon>Multicrustacea</taxon>
        <taxon>Hexanauplia</taxon>
        <taxon>Copepoda</taxon>
        <taxon>Siphonostomatoida</taxon>
        <taxon>Caligidae</taxon>
        <taxon>Lepeophtheirus</taxon>
    </lineage>
</organism>
<dbReference type="GO" id="GO:0000393">
    <property type="term" value="P:spliceosomal conformational changes to generate catalytic conformation"/>
    <property type="evidence" value="ECO:0007669"/>
    <property type="project" value="UniProtKB-ARBA"/>
</dbReference>
<dbReference type="GO" id="GO:0000244">
    <property type="term" value="P:spliceosomal tri-snRNP complex assembly"/>
    <property type="evidence" value="ECO:0007669"/>
    <property type="project" value="TreeGrafter"/>
</dbReference>
<dbReference type="Pfam" id="PF08084">
    <property type="entry name" value="PROCT"/>
    <property type="match status" value="1"/>
</dbReference>
<evidence type="ECO:0000256" key="1">
    <source>
        <dbReference type="ARBA" id="ARBA00004123"/>
    </source>
</evidence>
<evidence type="ECO:0000256" key="6">
    <source>
        <dbReference type="ARBA" id="ARBA00023242"/>
    </source>
</evidence>
<protein>
    <submittedName>
        <fullName evidence="8">PRPF8</fullName>
    </submittedName>
</protein>
<dbReference type="EMBL" id="HG994583">
    <property type="protein sequence ID" value="CAF2929301.1"/>
    <property type="molecule type" value="Genomic_DNA"/>
</dbReference>
<dbReference type="Pfam" id="PF10597">
    <property type="entry name" value="U5_2-snRNA_bdg"/>
    <property type="match status" value="1"/>
</dbReference>
<dbReference type="SMART" id="SM00232">
    <property type="entry name" value="JAB_MPN"/>
    <property type="match status" value="1"/>
</dbReference>
<dbReference type="Gene3D" id="3.40.140.10">
    <property type="entry name" value="Cytidine Deaminase, domain 2"/>
    <property type="match status" value="1"/>
</dbReference>
<dbReference type="Pfam" id="PF01398">
    <property type="entry name" value="JAB"/>
    <property type="match status" value="1"/>
</dbReference>
<dbReference type="GO" id="GO:0030620">
    <property type="term" value="F:U2 snRNA binding"/>
    <property type="evidence" value="ECO:0007669"/>
    <property type="project" value="TreeGrafter"/>
</dbReference>
<dbReference type="FunFam" id="3.30.420.230:FF:000001">
    <property type="entry name" value="Pre-mRNA-processing-splicing factor 8"/>
    <property type="match status" value="1"/>
</dbReference>
<comment type="subcellular location">
    <subcellularLocation>
        <location evidence="1">Nucleus</location>
    </subcellularLocation>
</comment>
<feature type="region of interest" description="Disordered" evidence="7">
    <location>
        <begin position="32"/>
        <end position="67"/>
    </location>
</feature>
<dbReference type="InterPro" id="IPR021983">
    <property type="entry name" value="PRP8_domainIV"/>
</dbReference>
<dbReference type="InterPro" id="IPR000555">
    <property type="entry name" value="JAMM/MPN+_dom"/>
</dbReference>
<evidence type="ECO:0000313" key="8">
    <source>
        <dbReference type="EMBL" id="CAF2929301.1"/>
    </source>
</evidence>
<dbReference type="GO" id="GO:0008237">
    <property type="term" value="F:metallopeptidase activity"/>
    <property type="evidence" value="ECO:0007669"/>
    <property type="project" value="InterPro"/>
</dbReference>
<dbReference type="Pfam" id="PF12134">
    <property type="entry name" value="PRP8_domainIV"/>
    <property type="match status" value="2"/>
</dbReference>
<dbReference type="InterPro" id="IPR012592">
    <property type="entry name" value="PROCN"/>
</dbReference>
<dbReference type="PANTHER" id="PTHR11140:SF0">
    <property type="entry name" value="PRE-MRNA-PROCESSING-SPLICING FACTOR 8"/>
    <property type="match status" value="1"/>
</dbReference>
<dbReference type="FunFam" id="3.40.140.10:FF:000002">
    <property type="entry name" value="Pre-mRNA-processing-splicing factor 8"/>
    <property type="match status" value="1"/>
</dbReference>
<dbReference type="Pfam" id="PF08082">
    <property type="entry name" value="PRO8NT"/>
    <property type="match status" value="1"/>
</dbReference>
<evidence type="ECO:0000256" key="3">
    <source>
        <dbReference type="ARBA" id="ARBA00022728"/>
    </source>
</evidence>
<dbReference type="Pfam" id="PF10598">
    <property type="entry name" value="RRM_4"/>
    <property type="match status" value="1"/>
</dbReference>
<dbReference type="Pfam" id="PF08083">
    <property type="entry name" value="PROCN"/>
    <property type="match status" value="1"/>
</dbReference>
<dbReference type="InterPro" id="IPR019581">
    <property type="entry name" value="Prp8_U5-snRNA-bd"/>
</dbReference>
<keyword evidence="6" id="KW-0539">Nucleus</keyword>
<dbReference type="Gene3D" id="3.90.1570.40">
    <property type="match status" value="1"/>
</dbReference>
<dbReference type="Gene3D" id="3.30.43.40">
    <property type="entry name" value="Pre-mRNA-processing-splicing factor 8, U5-snRNA-binding domain"/>
    <property type="match status" value="1"/>
</dbReference>
<reference evidence="8" key="1">
    <citation type="submission" date="2021-02" db="EMBL/GenBank/DDBJ databases">
        <authorList>
            <person name="Bekaert M."/>
        </authorList>
    </citation>
    <scope>NUCLEOTIDE SEQUENCE</scope>
    <source>
        <strain evidence="8">IoA-00</strain>
    </source>
</reference>
<accession>A0A7R8H8G1</accession>
<evidence type="ECO:0000313" key="9">
    <source>
        <dbReference type="Proteomes" id="UP000675881"/>
    </source>
</evidence>
<dbReference type="FunFam" id="3.30.43.40:FF:000001">
    <property type="entry name" value="Pre-mRNA-processing-splicing factor 8"/>
    <property type="match status" value="1"/>
</dbReference>
<dbReference type="GO" id="GO:0097157">
    <property type="term" value="F:pre-mRNA intronic binding"/>
    <property type="evidence" value="ECO:0007669"/>
    <property type="project" value="TreeGrafter"/>
</dbReference>
<dbReference type="InterPro" id="IPR012591">
    <property type="entry name" value="PRO8NT"/>
</dbReference>
<dbReference type="SUPFAM" id="SSF53098">
    <property type="entry name" value="Ribonuclease H-like"/>
    <property type="match status" value="2"/>
</dbReference>
<keyword evidence="9" id="KW-1185">Reference proteome</keyword>
<dbReference type="InterPro" id="IPR019580">
    <property type="entry name" value="Prp8_U6-snRNA-bd"/>
</dbReference>
<dbReference type="Gene3D" id="3.30.420.230">
    <property type="match status" value="1"/>
</dbReference>
<keyword evidence="4" id="KW-0694">RNA-binding</keyword>
<evidence type="ECO:0000256" key="7">
    <source>
        <dbReference type="SAM" id="MobiDB-lite"/>
    </source>
</evidence>
<keyword evidence="3" id="KW-0747">Spliceosome</keyword>
<evidence type="ECO:0000256" key="2">
    <source>
        <dbReference type="ARBA" id="ARBA00022664"/>
    </source>
</evidence>
<dbReference type="InterPro" id="IPR027652">
    <property type="entry name" value="PRP8"/>
</dbReference>
<dbReference type="GO" id="GO:0000974">
    <property type="term" value="C:Prp19 complex"/>
    <property type="evidence" value="ECO:0007669"/>
    <property type="project" value="UniProtKB-ARBA"/>
</dbReference>
<gene>
    <name evidence="8" type="ORF">LSAA_8623</name>
</gene>
<dbReference type="GO" id="GO:0071013">
    <property type="term" value="C:catalytic step 2 spliceosome"/>
    <property type="evidence" value="ECO:0007669"/>
    <property type="project" value="TreeGrafter"/>
</dbReference>
<dbReference type="GO" id="GO:0045292">
    <property type="term" value="P:mRNA cis splicing, via spliceosome"/>
    <property type="evidence" value="ECO:0007669"/>
    <property type="project" value="UniProtKB-ARBA"/>
</dbReference>
<dbReference type="InterPro" id="IPR019582">
    <property type="entry name" value="RRM_spliceosomal_PrP8"/>
</dbReference>
<evidence type="ECO:0000256" key="5">
    <source>
        <dbReference type="ARBA" id="ARBA00023187"/>
    </source>
</evidence>
<dbReference type="CDD" id="cd13838">
    <property type="entry name" value="RNase_H_like_Prp8_IV"/>
    <property type="match status" value="1"/>
</dbReference>
<proteinExistence type="predicted"/>
<sequence>MAGLPPPGFQFYPGPPHPAWAAMMAQQQAAQRAAFQAAAAQQQSVPGPVSQEHPPPPPPKENLEDKAKKWHQLRCKRYAEKRKFGFTDAQKEEMPPEHVRKIIRDHGDMSSRKFRHDKRVYLGALKYIPHAVLKLLENMPMPWEQIRDVDVLYHITGAISFVNEIPWVIEPVYSAQWGSMWIMMRREKRDRRHFKRMRFPPFDDEEPPLDYADNVLDVEPLEAIRIDLDENGEDAAISQWFYESSQPLIDSVRVNGSTYRKWNLTLPQMACLYRIANQLLTDLVDDNYFYLFDLKSFFTAKALNVAIPGGPKYEPLIKDPTQLDDDWNEFNDINKIIIRQPIRTEYRIAFPYLYNNLPHFVHLSWYHTPNVVFIKTEDPDLPAFYFDPLINPISHRHSISNQNKLESLLPEDDEEFEIPEECQPFLLDCPLYSDNTANGVSLLWAPRPFDTRSGRTRRALDIPLVKNWYREHCPPGQPVKVRVSYQKLLKYYVLNALHHRPPKPQKKRNLFRSFKATKFFQSTSLDWVEVGLQVCRQGYNMLNLLIHRKNLNYLHLDYNFNLKPVKTLTTKERKKSRFGNAFHLCREILRLTKLIVDAHVQYRLNNVDAFQLSDGIQYIFAHVGQLTGMYRYKYKLMKQIRMCKDLKHVIYYRFNTGPVGKGPGCGFWAPGWRVWLFFMRGVTPLLERWLGNLLSRQFEGRHSKGVAKTVTKQRVESHFDLELRASVMHDIIDMMPEGIKQNKARTILQHLSEAWRCWKANIPWKVPGLPTPIENMILRYIKMKADWWTNTAHYNRERIRRGATVDKTQLKEAYSVKSRLNQSQREELGLIEQAYDNPHEALSRIKRHLLTQRAFKEVGIEFMDLYSHLIPVYDVEPLEKITDAYLDQYLWYESDKRRLFPPWIKPADTEPPPLLTYKWCQGINNLQDVWESADGECNVMMECKLEKLYEKIDLTLLNRLLRLIVDHNIADYMTAKNNVVVNYKDMNHTNSYGIIRGLQFASFVVQYFGLVNDLLILGLNRAAEMAGPPKMPNEFLTFQNIETESSHPIRLFSRYVDKIHMFFRFSSEEARDLIQRYLTEHPDPNNENIVGYNNKKMCWPRDSRMRLMKHDVNLGRAVFLGYQESSPSKCFECRILPKIRTSHEEFTHRDGVWNLQNEVTKERTAQCFLRVDNDAMAKFHNRVRQILMASGSTTFTKIVNKWNTALIGLMTYFREAVVNTQELLDLLVKCENKIQTRIKIGLNSKMPSRFPPVVFYTPKELGGLGMLSMGHEAAAQNRKITLEDLEDSWDRGIPRISTLFQKDRHTLAYDKGWRVRTEFKAYQVLKQNPFWWTHQRHDGKLWNLNNYRTDMIQALGGVEGLFWEKASGFEESMKYKKLTNAQRSGLNQIPNRRFTLWWSPTINRANVYVGFQVQLDLTGIFMHGKIPTLKISLIQIFRAHLWQKVHESVVMDLCQVFDQELDALEIETVQKETIHPRKSYKMNSSCADILLFAAYKWNVSKPSLLADTKDTMDSTTTQKFWLDVQLRWGDYDSHDVERYARAKFLDYTTDNMSIYPSPTGVLISIDLAYNLHSAFGNWFPGCKPLIQQAMAKIMKANPALYVLRERIRKGLQLYSSEPTEPYLSSQNYGELFSNQIIWFVDDTNVYRVTIHKTFEGNLTTKPINGAIFIFNPRTGQLYLKIIHTSVWAGQKRLGQLAKWKTAEEVAALIRSLPVEEQPKQIIVTRKGMLDPLEVHLLDFPNIVIKGSELQLPFQACLKVEKFALHVNNDRTKIIIKPDKTTITEAHHIWPSLSDDEWIKVEVALKDLILADYGKKNNVNVASLTQSEIRDIILGMEISAPSAQRQQIAEIEKQTKEQSQLTATTTRTVNKHGDEIITSTTSNYETNTFSSKTEWRVRAISATNLHLRTNHIYVSSDDIKETGYTYILPKNVLKKFVMISDLRTQISAYLYGISPPDNPQVKEIRCLVLAPQWGTHQTVHLPSMLPQHEYLKELEPLGWIHTQPNELPQLSPQDISTHSRVMSEHTSWDGEKTIVITCSFTPGSCSLTAYKLTPSGFEWGKNNTDKGNNPKGYLPSHYEKVQMLLSDRFLGFFMVPSHGSWNYNFMGVRHEPSMKYELSLANPKEFYHEVHRPSHFMNFASFEEGVDWNGADREDMLA</sequence>
<dbReference type="PROSITE" id="PS50249">
    <property type="entry name" value="MPN"/>
    <property type="match status" value="1"/>
</dbReference>
<dbReference type="InterPro" id="IPR042516">
    <property type="entry name" value="Prp8_U5-snRNA-bd_sf"/>
</dbReference>
<name>A0A7R8H8G1_LEPSM</name>
<dbReference type="CDD" id="cd08056">
    <property type="entry name" value="MPN_PRP8"/>
    <property type="match status" value="1"/>
</dbReference>
<keyword evidence="5" id="KW-0508">mRNA splicing</keyword>
<dbReference type="GO" id="GO:0030619">
    <property type="term" value="F:U1 snRNA binding"/>
    <property type="evidence" value="ECO:0007669"/>
    <property type="project" value="TreeGrafter"/>
</dbReference>
<keyword evidence="2" id="KW-0507">mRNA processing</keyword>
<feature type="compositionally biased region" description="Low complexity" evidence="7">
    <location>
        <begin position="32"/>
        <end position="43"/>
    </location>
</feature>
<dbReference type="GO" id="GO:0017070">
    <property type="term" value="F:U6 snRNA binding"/>
    <property type="evidence" value="ECO:0007669"/>
    <property type="project" value="InterPro"/>
</dbReference>
<dbReference type="Pfam" id="PF10596">
    <property type="entry name" value="U6-snRNA_bdg"/>
    <property type="match status" value="1"/>
</dbReference>
<dbReference type="Proteomes" id="UP000675881">
    <property type="component" value="Chromosome 4"/>
</dbReference>
<dbReference type="InterPro" id="IPR037518">
    <property type="entry name" value="MPN"/>
</dbReference>
<dbReference type="OrthoDB" id="1931567at2759"/>
<evidence type="ECO:0000256" key="4">
    <source>
        <dbReference type="ARBA" id="ARBA00022884"/>
    </source>
</evidence>
<dbReference type="InterPro" id="IPR043172">
    <property type="entry name" value="Prp8_domainIV_palm"/>
</dbReference>
<dbReference type="GO" id="GO:0030623">
    <property type="term" value="F:U5 snRNA binding"/>
    <property type="evidence" value="ECO:0007669"/>
    <property type="project" value="InterPro"/>
</dbReference>
<dbReference type="InterPro" id="IPR012337">
    <property type="entry name" value="RNaseH-like_sf"/>
</dbReference>
<dbReference type="InterPro" id="IPR012984">
    <property type="entry name" value="PROCT"/>
</dbReference>
<dbReference type="GO" id="GO:0005682">
    <property type="term" value="C:U5 snRNP"/>
    <property type="evidence" value="ECO:0007669"/>
    <property type="project" value="TreeGrafter"/>
</dbReference>
<dbReference type="PANTHER" id="PTHR11140">
    <property type="entry name" value="PRE-MRNA SPLICING FACTOR PRP8"/>
    <property type="match status" value="1"/>
</dbReference>